<sequence>MAYGDFEPTLLVFLCRRDGCRAPLVQTAGDDDDGTSTWECAKGHKNLIQLHRFGGRVEIVAPKKSESQATNCLTGAVAT</sequence>
<organism evidence="1 2">
    <name type="scientific">candidate division Kazan bacterium RIFCSPLOWO2_01_FULL_45_19</name>
    <dbReference type="NCBI Taxonomy" id="1798538"/>
    <lineage>
        <taxon>Bacteria</taxon>
        <taxon>Bacteria division Kazan-3B-28</taxon>
    </lineage>
</organism>
<dbReference type="EMBL" id="METD01000001">
    <property type="protein sequence ID" value="OGB73703.1"/>
    <property type="molecule type" value="Genomic_DNA"/>
</dbReference>
<evidence type="ECO:0000313" key="1">
    <source>
        <dbReference type="EMBL" id="OGB73703.1"/>
    </source>
</evidence>
<dbReference type="AlphaFoldDB" id="A0A1F4NQG6"/>
<dbReference type="Proteomes" id="UP000178085">
    <property type="component" value="Unassembled WGS sequence"/>
</dbReference>
<protein>
    <submittedName>
        <fullName evidence="1">Uncharacterized protein</fullName>
    </submittedName>
</protein>
<evidence type="ECO:0000313" key="2">
    <source>
        <dbReference type="Proteomes" id="UP000178085"/>
    </source>
</evidence>
<comment type="caution">
    <text evidence="1">The sequence shown here is derived from an EMBL/GenBank/DDBJ whole genome shotgun (WGS) entry which is preliminary data.</text>
</comment>
<gene>
    <name evidence="1" type="ORF">A3K51_02610</name>
</gene>
<name>A0A1F4NQG6_UNCK3</name>
<proteinExistence type="predicted"/>
<reference evidence="1 2" key="1">
    <citation type="journal article" date="2016" name="Nat. Commun.">
        <title>Thousands of microbial genomes shed light on interconnected biogeochemical processes in an aquifer system.</title>
        <authorList>
            <person name="Anantharaman K."/>
            <person name="Brown C.T."/>
            <person name="Hug L.A."/>
            <person name="Sharon I."/>
            <person name="Castelle C.J."/>
            <person name="Probst A.J."/>
            <person name="Thomas B.C."/>
            <person name="Singh A."/>
            <person name="Wilkins M.J."/>
            <person name="Karaoz U."/>
            <person name="Brodie E.L."/>
            <person name="Williams K.H."/>
            <person name="Hubbard S.S."/>
            <person name="Banfield J.F."/>
        </authorList>
    </citation>
    <scope>NUCLEOTIDE SEQUENCE [LARGE SCALE GENOMIC DNA]</scope>
</reference>
<accession>A0A1F4NQG6</accession>